<dbReference type="Proteomes" id="UP000308652">
    <property type="component" value="Unassembled WGS sequence"/>
</dbReference>
<evidence type="ECO:0000313" key="2">
    <source>
        <dbReference type="Proteomes" id="UP000308652"/>
    </source>
</evidence>
<accession>A0A5C3LWY8</accession>
<protein>
    <submittedName>
        <fullName evidence="1">Uncharacterized protein</fullName>
    </submittedName>
</protein>
<gene>
    <name evidence="1" type="ORF">BDQ12DRAFT_685746</name>
</gene>
<keyword evidence="2" id="KW-1185">Reference proteome</keyword>
<evidence type="ECO:0000313" key="1">
    <source>
        <dbReference type="EMBL" id="TFK37057.1"/>
    </source>
</evidence>
<proteinExistence type="predicted"/>
<organism evidence="1 2">
    <name type="scientific">Crucibulum laeve</name>
    <dbReference type="NCBI Taxonomy" id="68775"/>
    <lineage>
        <taxon>Eukaryota</taxon>
        <taxon>Fungi</taxon>
        <taxon>Dikarya</taxon>
        <taxon>Basidiomycota</taxon>
        <taxon>Agaricomycotina</taxon>
        <taxon>Agaricomycetes</taxon>
        <taxon>Agaricomycetidae</taxon>
        <taxon>Agaricales</taxon>
        <taxon>Agaricineae</taxon>
        <taxon>Nidulariaceae</taxon>
        <taxon>Crucibulum</taxon>
    </lineage>
</organism>
<reference evidence="1 2" key="1">
    <citation type="journal article" date="2019" name="Nat. Ecol. Evol.">
        <title>Megaphylogeny resolves global patterns of mushroom evolution.</title>
        <authorList>
            <person name="Varga T."/>
            <person name="Krizsan K."/>
            <person name="Foldi C."/>
            <person name="Dima B."/>
            <person name="Sanchez-Garcia M."/>
            <person name="Sanchez-Ramirez S."/>
            <person name="Szollosi G.J."/>
            <person name="Szarkandi J.G."/>
            <person name="Papp V."/>
            <person name="Albert L."/>
            <person name="Andreopoulos W."/>
            <person name="Angelini C."/>
            <person name="Antonin V."/>
            <person name="Barry K.W."/>
            <person name="Bougher N.L."/>
            <person name="Buchanan P."/>
            <person name="Buyck B."/>
            <person name="Bense V."/>
            <person name="Catcheside P."/>
            <person name="Chovatia M."/>
            <person name="Cooper J."/>
            <person name="Damon W."/>
            <person name="Desjardin D."/>
            <person name="Finy P."/>
            <person name="Geml J."/>
            <person name="Haridas S."/>
            <person name="Hughes K."/>
            <person name="Justo A."/>
            <person name="Karasinski D."/>
            <person name="Kautmanova I."/>
            <person name="Kiss B."/>
            <person name="Kocsube S."/>
            <person name="Kotiranta H."/>
            <person name="LaButti K.M."/>
            <person name="Lechner B.E."/>
            <person name="Liimatainen K."/>
            <person name="Lipzen A."/>
            <person name="Lukacs Z."/>
            <person name="Mihaltcheva S."/>
            <person name="Morgado L.N."/>
            <person name="Niskanen T."/>
            <person name="Noordeloos M.E."/>
            <person name="Ohm R.A."/>
            <person name="Ortiz-Santana B."/>
            <person name="Ovrebo C."/>
            <person name="Racz N."/>
            <person name="Riley R."/>
            <person name="Savchenko A."/>
            <person name="Shiryaev A."/>
            <person name="Soop K."/>
            <person name="Spirin V."/>
            <person name="Szebenyi C."/>
            <person name="Tomsovsky M."/>
            <person name="Tulloss R.E."/>
            <person name="Uehling J."/>
            <person name="Grigoriev I.V."/>
            <person name="Vagvolgyi C."/>
            <person name="Papp T."/>
            <person name="Martin F.M."/>
            <person name="Miettinen O."/>
            <person name="Hibbett D.S."/>
            <person name="Nagy L.G."/>
        </authorList>
    </citation>
    <scope>NUCLEOTIDE SEQUENCE [LARGE SCALE GENOMIC DNA]</scope>
    <source>
        <strain evidence="1 2">CBS 166.37</strain>
    </source>
</reference>
<name>A0A5C3LWY8_9AGAR</name>
<sequence length="99" mass="10885">MHVPITYRTCVCMQVNYIGVVQVSLESLGNAGTPGGRREGAVRFVCASMRSKEPSIPTRPSNPLPLIPSSNPWETLLLNRSLSPLRAILDYENFRGTTP</sequence>
<dbReference type="EMBL" id="ML213610">
    <property type="protein sequence ID" value="TFK37057.1"/>
    <property type="molecule type" value="Genomic_DNA"/>
</dbReference>
<dbReference type="AlphaFoldDB" id="A0A5C3LWY8"/>